<dbReference type="AlphaFoldDB" id="A0A2Z6IE81"/>
<reference evidence="2 3" key="1">
    <citation type="journal article" date="2018" name="Microbiol. Resour. Announc.">
        <title>Complete Genome Sequence of Acidithiobacillus ferridurans JCM 18981.</title>
        <authorList>
            <person name="Miyauchi T."/>
            <person name="Kouzuma A."/>
            <person name="Abe T."/>
            <person name="Watanabe K."/>
        </authorList>
    </citation>
    <scope>NUCLEOTIDE SEQUENCE [LARGE SCALE GENOMIC DNA]</scope>
    <source>
        <strain evidence="3">ATCC 33020 / DSM 29468 / JCM 18981 / 11Fe</strain>
    </source>
</reference>
<keyword evidence="2" id="KW-0808">Transferase</keyword>
<dbReference type="InterPro" id="IPR043129">
    <property type="entry name" value="ATPase_NBD"/>
</dbReference>
<dbReference type="Gene3D" id="3.30.420.40">
    <property type="match status" value="2"/>
</dbReference>
<dbReference type="GO" id="GO:0016301">
    <property type="term" value="F:kinase activity"/>
    <property type="evidence" value="ECO:0007669"/>
    <property type="project" value="UniProtKB-KW"/>
</dbReference>
<dbReference type="SUPFAM" id="SSF53067">
    <property type="entry name" value="Actin-like ATPase domain"/>
    <property type="match status" value="1"/>
</dbReference>
<keyword evidence="2" id="KW-0418">Kinase</keyword>
<keyword evidence="3" id="KW-1185">Reference proteome</keyword>
<dbReference type="Pfam" id="PF00480">
    <property type="entry name" value="ROK"/>
    <property type="match status" value="1"/>
</dbReference>
<protein>
    <submittedName>
        <fullName evidence="2">Polyphosphate glucokinase</fullName>
    </submittedName>
</protein>
<organism evidence="2 3">
    <name type="scientific">Acidithiobacillus ferridurans</name>
    <dbReference type="NCBI Taxonomy" id="1232575"/>
    <lineage>
        <taxon>Bacteria</taxon>
        <taxon>Pseudomonadati</taxon>
        <taxon>Pseudomonadota</taxon>
        <taxon>Acidithiobacillia</taxon>
        <taxon>Acidithiobacillales</taxon>
        <taxon>Acidithiobacillaceae</taxon>
        <taxon>Acidithiobacillus</taxon>
    </lineage>
</organism>
<sequence length="250" mass="27214">MKLQLGKNMKILVIDVGGSHVKCIASGQTNPVKFKSGPKLTPHQMVRKVLKITKDWQFDAVSIGYPGVVRYGKIVREPHNLGSGWIGFDFQAAFGRPVKAINDGAMQALGGYEGGKMLFLGLGTGLGSALIVDGAIAAMELGHLHYSEGCNYEDYLGKQGRKRLGNKKWRGKVMDALEGFRKALLPDYIVLGGGNAAKLKRMPPQTRRGDNADALLGGFRLWERQNRNAAGPSGNAWTLPIWFVANHAIE</sequence>
<dbReference type="PANTHER" id="PTHR18964">
    <property type="entry name" value="ROK (REPRESSOR, ORF, KINASE) FAMILY"/>
    <property type="match status" value="1"/>
</dbReference>
<evidence type="ECO:0000313" key="2">
    <source>
        <dbReference type="EMBL" id="BBF63848.1"/>
    </source>
</evidence>
<name>A0A2Z6IE81_ACIFI</name>
<gene>
    <name evidence="2" type="ORF">AFERRID_00660</name>
</gene>
<dbReference type="EMBL" id="AP018795">
    <property type="protein sequence ID" value="BBF63848.1"/>
    <property type="molecule type" value="Genomic_DNA"/>
</dbReference>
<proteinExistence type="inferred from homology"/>
<evidence type="ECO:0000313" key="3">
    <source>
        <dbReference type="Proteomes" id="UP000280188"/>
    </source>
</evidence>
<evidence type="ECO:0000256" key="1">
    <source>
        <dbReference type="ARBA" id="ARBA00006479"/>
    </source>
</evidence>
<accession>A0A2Z6IE81</accession>
<dbReference type="PANTHER" id="PTHR18964:SF149">
    <property type="entry name" value="BIFUNCTIONAL UDP-N-ACETYLGLUCOSAMINE 2-EPIMERASE_N-ACETYLMANNOSAMINE KINASE"/>
    <property type="match status" value="1"/>
</dbReference>
<dbReference type="InterPro" id="IPR000600">
    <property type="entry name" value="ROK"/>
</dbReference>
<dbReference type="Proteomes" id="UP000280188">
    <property type="component" value="Chromosome"/>
</dbReference>
<dbReference type="KEGG" id="afj:AFERRID_00660"/>
<comment type="similarity">
    <text evidence="1">Belongs to the ROK (NagC/XylR) family.</text>
</comment>